<protein>
    <submittedName>
        <fullName evidence="1">Uncharacterized protein</fullName>
    </submittedName>
</protein>
<name>A0ACC2WFU5_9TREE</name>
<reference evidence="1" key="1">
    <citation type="submission" date="2023-04" db="EMBL/GenBank/DDBJ databases">
        <title>Draft Genome sequencing of Naganishia species isolated from polar environments using Oxford Nanopore Technology.</title>
        <authorList>
            <person name="Leo P."/>
            <person name="Venkateswaran K."/>
        </authorList>
    </citation>
    <scope>NUCLEOTIDE SEQUENCE</scope>
    <source>
        <strain evidence="1">MNA-CCFEE 5262</strain>
    </source>
</reference>
<evidence type="ECO:0000313" key="1">
    <source>
        <dbReference type="EMBL" id="KAJ9110054.1"/>
    </source>
</evidence>
<gene>
    <name evidence="1" type="ORF">QFC20_003128</name>
</gene>
<dbReference type="EMBL" id="JASBWS010000026">
    <property type="protein sequence ID" value="KAJ9110054.1"/>
    <property type="molecule type" value="Genomic_DNA"/>
</dbReference>
<keyword evidence="2" id="KW-1185">Reference proteome</keyword>
<proteinExistence type="predicted"/>
<evidence type="ECO:0000313" key="2">
    <source>
        <dbReference type="Proteomes" id="UP001230649"/>
    </source>
</evidence>
<dbReference type="Proteomes" id="UP001230649">
    <property type="component" value="Unassembled WGS sequence"/>
</dbReference>
<accession>A0ACC2WFU5</accession>
<organism evidence="1 2">
    <name type="scientific">Naganishia adeliensis</name>
    <dbReference type="NCBI Taxonomy" id="92952"/>
    <lineage>
        <taxon>Eukaryota</taxon>
        <taxon>Fungi</taxon>
        <taxon>Dikarya</taxon>
        <taxon>Basidiomycota</taxon>
        <taxon>Agaricomycotina</taxon>
        <taxon>Tremellomycetes</taxon>
        <taxon>Filobasidiales</taxon>
        <taxon>Filobasidiaceae</taxon>
        <taxon>Naganishia</taxon>
    </lineage>
</organism>
<comment type="caution">
    <text evidence="1">The sequence shown here is derived from an EMBL/GenBank/DDBJ whole genome shotgun (WGS) entry which is preliminary data.</text>
</comment>
<sequence>MVHNFFPVPPFPPQWQPFPRAPHQPIQIQFQNPQLQNARFQGARFPAARPPNGFHQRTFVNSGFPIARPRTTTQVPVGVDGGWGNTGWGAPVQVVQSPPSRPRIPTQVVCLVAAHLATDHAFATLANLNATCRKIHELTLHQTYKIVYWNWNGTSESTKRGKKEDQGWGMEYYATKEWNKKRWDRRLESVKAAQHIEFLLGPPLHRHFSVVWMNRKNWIPQGLVDTLKAAITYKIDASAAIPDKLINELEVYLCGKYRFGTNDVVELLDAIEPPLQDVIEDISTCSETGFHTRLVLLLDTTYDEPIRWYSKQSGQSSARQALETRSYPWLRQVDLVFCDADEFDVDRVAVAVVEGLEMLGPAVRAWWEGDDEVRPELVVKGIDVETARRCAELFSQSIEDDKEYSCIDFKLLGTDLLNHLDLTAALYILHPVRSAYASLCIREQETLGPTGSTSVAGLSAEDRGDVENGELSLERDAHAWVGMAPEGRQVDVTFTEGGIEHRESVVYELPRLSWGDY</sequence>